<dbReference type="GeneID" id="41968314"/>
<feature type="compositionally biased region" description="Low complexity" evidence="1">
    <location>
        <begin position="494"/>
        <end position="521"/>
    </location>
</feature>
<feature type="compositionally biased region" description="Polar residues" evidence="1">
    <location>
        <begin position="476"/>
        <end position="493"/>
    </location>
</feature>
<feature type="compositionally biased region" description="Polar residues" evidence="1">
    <location>
        <begin position="545"/>
        <end position="558"/>
    </location>
</feature>
<feature type="region of interest" description="Disordered" evidence="1">
    <location>
        <begin position="467"/>
        <end position="903"/>
    </location>
</feature>
<feature type="compositionally biased region" description="Polar residues" evidence="1">
    <location>
        <begin position="815"/>
        <end position="825"/>
    </location>
</feature>
<feature type="compositionally biased region" description="Polar residues" evidence="1">
    <location>
        <begin position="221"/>
        <end position="232"/>
    </location>
</feature>
<feature type="compositionally biased region" description="Low complexity" evidence="1">
    <location>
        <begin position="854"/>
        <end position="868"/>
    </location>
</feature>
<feature type="compositionally biased region" description="Low complexity" evidence="1">
    <location>
        <begin position="654"/>
        <end position="664"/>
    </location>
</feature>
<protein>
    <submittedName>
        <fullName evidence="3">Uncharacterized protein</fullName>
    </submittedName>
</protein>
<dbReference type="InParanoid" id="A0A507B7S9"/>
<keyword evidence="4" id="KW-1185">Reference proteome</keyword>
<feature type="compositionally biased region" description="Low complexity" evidence="1">
    <location>
        <begin position="826"/>
        <end position="841"/>
    </location>
</feature>
<feature type="compositionally biased region" description="Polar residues" evidence="1">
    <location>
        <begin position="668"/>
        <end position="680"/>
    </location>
</feature>
<feature type="compositionally biased region" description="Low complexity" evidence="1">
    <location>
        <begin position="798"/>
        <end position="814"/>
    </location>
</feature>
<feature type="signal peptide" evidence="2">
    <location>
        <begin position="1"/>
        <end position="19"/>
    </location>
</feature>
<accession>A0A507B7S9</accession>
<dbReference type="EMBL" id="SKBQ01000003">
    <property type="protein sequence ID" value="TPX12690.1"/>
    <property type="molecule type" value="Genomic_DNA"/>
</dbReference>
<dbReference type="RefSeq" id="XP_030994401.1">
    <property type="nucleotide sequence ID" value="XM_031143559.1"/>
</dbReference>
<feature type="region of interest" description="Disordered" evidence="1">
    <location>
        <begin position="86"/>
        <end position="259"/>
    </location>
</feature>
<feature type="compositionally biased region" description="Polar residues" evidence="1">
    <location>
        <begin position="522"/>
        <end position="531"/>
    </location>
</feature>
<evidence type="ECO:0000256" key="2">
    <source>
        <dbReference type="SAM" id="SignalP"/>
    </source>
</evidence>
<feature type="compositionally biased region" description="Low complexity" evidence="1">
    <location>
        <begin position="235"/>
        <end position="245"/>
    </location>
</feature>
<evidence type="ECO:0000313" key="4">
    <source>
        <dbReference type="Proteomes" id="UP000319257"/>
    </source>
</evidence>
<dbReference type="Proteomes" id="UP000319257">
    <property type="component" value="Unassembled WGS sequence"/>
</dbReference>
<feature type="compositionally biased region" description="Low complexity" evidence="1">
    <location>
        <begin position="750"/>
        <end position="790"/>
    </location>
</feature>
<gene>
    <name evidence="3" type="ORF">E0L32_000867</name>
</gene>
<feature type="compositionally biased region" description="Low complexity" evidence="1">
    <location>
        <begin position="207"/>
        <end position="220"/>
    </location>
</feature>
<feature type="compositionally biased region" description="Polar residues" evidence="1">
    <location>
        <begin position="736"/>
        <end position="749"/>
    </location>
</feature>
<proteinExistence type="predicted"/>
<evidence type="ECO:0000313" key="3">
    <source>
        <dbReference type="EMBL" id="TPX12690.1"/>
    </source>
</evidence>
<comment type="caution">
    <text evidence="3">The sequence shown here is derived from an EMBL/GenBank/DDBJ whole genome shotgun (WGS) entry which is preliminary data.</text>
</comment>
<dbReference type="AlphaFoldDB" id="A0A507B7S9"/>
<feature type="compositionally biased region" description="Polar residues" evidence="1">
    <location>
        <begin position="569"/>
        <end position="610"/>
    </location>
</feature>
<evidence type="ECO:0000256" key="1">
    <source>
        <dbReference type="SAM" id="MobiDB-lite"/>
    </source>
</evidence>
<feature type="compositionally biased region" description="Polar residues" evidence="1">
    <location>
        <begin position="154"/>
        <end position="178"/>
    </location>
</feature>
<feature type="chain" id="PRO_5021466690" evidence="2">
    <location>
        <begin position="20"/>
        <end position="937"/>
    </location>
</feature>
<keyword evidence="2" id="KW-0732">Signal</keyword>
<dbReference type="STRING" id="1093900.A0A507B7S9"/>
<sequence length="937" mass="97091">MKLKVHWTWVALLLGQALAQQEQEEWEIGCPAVDPLEPTTSWETSSPTTSTEIPSVTIVDEDDWDIGCLADPSSADAGSQPLISGITISFDGAPTGRPVDSGVDNTRPAPQRPSGPAGGKVQQGQPAPGSGHATRPAGHRPSFAVTIPFEDNGTPATTRQPAEQPSPSGDATPGLSSGKQGGTTVVPVILSSPSSQSSMIPGNSGISSLSEAPASGSSSSNFEPTDLPTTRLTSERASPTTSATASGGGGSNLSSPAISLTASTSPGPIATSGVIPNLVSNGGFEDLSSWNLEGEVTGMGWDAKTSNGIMESHTGDRFLETFIPDEGARGSRRRDLFNRQADTPGRLVSTIWQSMAEMPLGEPVVCSVYFNYATDSRDNLTQVAVRVKVGNTICAESMPVEPGSRWRRAASIEPVILSSDDQNDGVLRVEMFLVDPSNIEDQHHDMVVGLDSLGVGQSNDVNALFFEDLPPDETEPTSTEAAVASTSPTEIGGSSSDVPSVTTEPTTSDDSSDTTPQSPTEASGTSETNGATEITTTEPPVITTNPFEPSTSESGSTTRPDESGVPSKTAETSEPPVTSTAESDSAASGTSSDLSTATESVPTTSDEQSATPTTSLSSPSSSDDPGVTTTDEQEQTTSEDPTSTTEGATLTTQPSPTSSVNSEPSSEDIGTTTSEVNSSDDLVATTSTAESSTTSTSNEEPSSTGNQTSVETASSTTTEIPETTSDQETQTEEPTVTSTSQASTSDQEQPTTDGPSSTSDSELSATSQEVSETEPMTSTSESPSVTTSAEESARDEPSSTSEGATSTTEQESSTIAGPSSTSLDQTVSTSELESSETATVAPSETASTTENPVTTTSDQISSSQTKSSEIPTGEPTETSLDAQEPSVTTDPNPPLQAPLARRMKLREHQRPPIQSHIGNHNSDNRRAYSHTHWIWNF</sequence>
<name>A0A507B7S9_9PEZI</name>
<organism evidence="3 4">
    <name type="scientific">Thyridium curvatum</name>
    <dbReference type="NCBI Taxonomy" id="1093900"/>
    <lineage>
        <taxon>Eukaryota</taxon>
        <taxon>Fungi</taxon>
        <taxon>Dikarya</taxon>
        <taxon>Ascomycota</taxon>
        <taxon>Pezizomycotina</taxon>
        <taxon>Sordariomycetes</taxon>
        <taxon>Sordariomycetidae</taxon>
        <taxon>Thyridiales</taxon>
        <taxon>Thyridiaceae</taxon>
        <taxon>Thyridium</taxon>
    </lineage>
</organism>
<feature type="compositionally biased region" description="Polar residues" evidence="1">
    <location>
        <begin position="842"/>
        <end position="853"/>
    </location>
</feature>
<feature type="compositionally biased region" description="Low complexity" evidence="1">
    <location>
        <begin position="685"/>
        <end position="735"/>
    </location>
</feature>
<feature type="compositionally biased region" description="Polar residues" evidence="1">
    <location>
        <begin position="875"/>
        <end position="890"/>
    </location>
</feature>
<feature type="compositionally biased region" description="Low complexity" evidence="1">
    <location>
        <begin position="532"/>
        <end position="544"/>
    </location>
</feature>
<feature type="compositionally biased region" description="Low complexity" evidence="1">
    <location>
        <begin position="611"/>
        <end position="646"/>
    </location>
</feature>
<reference evidence="3 4" key="1">
    <citation type="submission" date="2019-06" db="EMBL/GenBank/DDBJ databases">
        <title>Draft genome sequence of the filamentous fungus Phialemoniopsis curvata isolated from diesel fuel.</title>
        <authorList>
            <person name="Varaljay V.A."/>
            <person name="Lyon W.J."/>
            <person name="Crouch A.L."/>
            <person name="Drake C.E."/>
            <person name="Hollomon J.M."/>
            <person name="Nadeau L.J."/>
            <person name="Nunn H.S."/>
            <person name="Stevenson B.S."/>
            <person name="Bojanowski C.L."/>
            <person name="Crookes-Goodson W.J."/>
        </authorList>
    </citation>
    <scope>NUCLEOTIDE SEQUENCE [LARGE SCALE GENOMIC DNA]</scope>
    <source>
        <strain evidence="3 4">D216</strain>
    </source>
</reference>